<comment type="caution">
    <text evidence="2">The sequence shown here is derived from an EMBL/GenBank/DDBJ whole genome shotgun (WGS) entry which is preliminary data.</text>
</comment>
<dbReference type="Proteomes" id="UP000580250">
    <property type="component" value="Unassembled WGS sequence"/>
</dbReference>
<organism evidence="2 3">
    <name type="scientific">Meloidogyne enterolobii</name>
    <name type="common">Root-knot nematode worm</name>
    <name type="synonym">Meloidogyne mayaguensis</name>
    <dbReference type="NCBI Taxonomy" id="390850"/>
    <lineage>
        <taxon>Eukaryota</taxon>
        <taxon>Metazoa</taxon>
        <taxon>Ecdysozoa</taxon>
        <taxon>Nematoda</taxon>
        <taxon>Chromadorea</taxon>
        <taxon>Rhabditida</taxon>
        <taxon>Tylenchina</taxon>
        <taxon>Tylenchomorpha</taxon>
        <taxon>Tylenchoidea</taxon>
        <taxon>Meloidogynidae</taxon>
        <taxon>Meloidogyninae</taxon>
        <taxon>Meloidogyne</taxon>
    </lineage>
</organism>
<dbReference type="AlphaFoldDB" id="A0A6V7TJD3"/>
<reference evidence="2 3" key="1">
    <citation type="submission" date="2020-08" db="EMBL/GenBank/DDBJ databases">
        <authorList>
            <person name="Koutsovoulos G."/>
            <person name="Danchin GJ E."/>
        </authorList>
    </citation>
    <scope>NUCLEOTIDE SEQUENCE [LARGE SCALE GENOMIC DNA]</scope>
</reference>
<sequence>MQQLQHFSSSNNTSAAATTKAPVISSEIAGQKSTSDLFGDRRAKKHQ</sequence>
<feature type="compositionally biased region" description="Low complexity" evidence="1">
    <location>
        <begin position="8"/>
        <end position="19"/>
    </location>
</feature>
<name>A0A6V7TJD3_MELEN</name>
<proteinExistence type="predicted"/>
<evidence type="ECO:0000313" key="3">
    <source>
        <dbReference type="Proteomes" id="UP000580250"/>
    </source>
</evidence>
<feature type="region of interest" description="Disordered" evidence="1">
    <location>
        <begin position="1"/>
        <end position="47"/>
    </location>
</feature>
<evidence type="ECO:0000313" key="2">
    <source>
        <dbReference type="EMBL" id="CAD2124550.1"/>
    </source>
</evidence>
<dbReference type="EMBL" id="CAJEWN010000003">
    <property type="protein sequence ID" value="CAD2124550.1"/>
    <property type="molecule type" value="Genomic_DNA"/>
</dbReference>
<protein>
    <submittedName>
        <fullName evidence="2">Uncharacterized protein</fullName>
    </submittedName>
</protein>
<accession>A0A6V7TJD3</accession>
<evidence type="ECO:0000256" key="1">
    <source>
        <dbReference type="SAM" id="MobiDB-lite"/>
    </source>
</evidence>
<gene>
    <name evidence="2" type="ORF">MENT_LOCUS817</name>
</gene>